<evidence type="ECO:0000313" key="4">
    <source>
        <dbReference type="Proteomes" id="UP000015101"/>
    </source>
</evidence>
<keyword evidence="1" id="KW-0472">Membrane</keyword>
<reference evidence="3" key="3">
    <citation type="submission" date="2015-06" db="UniProtKB">
        <authorList>
            <consortium name="EnsemblMetazoa"/>
        </authorList>
    </citation>
    <scope>IDENTIFICATION</scope>
</reference>
<dbReference type="Proteomes" id="UP000015101">
    <property type="component" value="Unassembled WGS sequence"/>
</dbReference>
<dbReference type="RefSeq" id="XP_009016576.1">
    <property type="nucleotide sequence ID" value="XM_009018328.1"/>
</dbReference>
<evidence type="ECO:0000256" key="1">
    <source>
        <dbReference type="SAM" id="Phobius"/>
    </source>
</evidence>
<dbReference type="HOGENOM" id="CLU_2294658_0_0_1"/>
<dbReference type="CTD" id="20203718"/>
<protein>
    <submittedName>
        <fullName evidence="2 3">Uncharacterized protein</fullName>
    </submittedName>
</protein>
<dbReference type="EMBL" id="KB096365">
    <property type="protein sequence ID" value="ESO05261.1"/>
    <property type="molecule type" value="Genomic_DNA"/>
</dbReference>
<dbReference type="GeneID" id="20203718"/>
<evidence type="ECO:0000313" key="3">
    <source>
        <dbReference type="EnsemblMetazoa" id="HelroP171622"/>
    </source>
</evidence>
<sequence length="101" mass="11231">MVMAPGPAFAMIAFECNDISAYYMQRLKCFNSRVFFTCAMCVCVEKLLANLDDTQSEKNFAEEEENAVILYIIVITISVNTTIVIIIIFTSSLSSCHVISA</sequence>
<dbReference type="KEGG" id="hro:HELRODRAFT_171622"/>
<dbReference type="InParanoid" id="T1F4G9"/>
<reference evidence="2 4" key="2">
    <citation type="journal article" date="2013" name="Nature">
        <title>Insights into bilaterian evolution from three spiralian genomes.</title>
        <authorList>
            <person name="Simakov O."/>
            <person name="Marletaz F."/>
            <person name="Cho S.J."/>
            <person name="Edsinger-Gonzales E."/>
            <person name="Havlak P."/>
            <person name="Hellsten U."/>
            <person name="Kuo D.H."/>
            <person name="Larsson T."/>
            <person name="Lv J."/>
            <person name="Arendt D."/>
            <person name="Savage R."/>
            <person name="Osoegawa K."/>
            <person name="de Jong P."/>
            <person name="Grimwood J."/>
            <person name="Chapman J.A."/>
            <person name="Shapiro H."/>
            <person name="Aerts A."/>
            <person name="Otillar R.P."/>
            <person name="Terry A.Y."/>
            <person name="Boore J.L."/>
            <person name="Grigoriev I.V."/>
            <person name="Lindberg D.R."/>
            <person name="Seaver E.C."/>
            <person name="Weisblat D.A."/>
            <person name="Putnam N.H."/>
            <person name="Rokhsar D.S."/>
        </authorList>
    </citation>
    <scope>NUCLEOTIDE SEQUENCE</scope>
</reference>
<dbReference type="EMBL" id="AMQM01003905">
    <property type="status" value="NOT_ANNOTATED_CDS"/>
    <property type="molecule type" value="Genomic_DNA"/>
</dbReference>
<name>T1F4G9_HELRO</name>
<keyword evidence="4" id="KW-1185">Reference proteome</keyword>
<keyword evidence="1" id="KW-1133">Transmembrane helix</keyword>
<gene>
    <name evidence="3" type="primary">20203718</name>
    <name evidence="2" type="ORF">HELRODRAFT_171622</name>
</gene>
<reference evidence="4" key="1">
    <citation type="submission" date="2012-12" db="EMBL/GenBank/DDBJ databases">
        <authorList>
            <person name="Hellsten U."/>
            <person name="Grimwood J."/>
            <person name="Chapman J.A."/>
            <person name="Shapiro H."/>
            <person name="Aerts A."/>
            <person name="Otillar R.P."/>
            <person name="Terry A.Y."/>
            <person name="Boore J.L."/>
            <person name="Simakov O."/>
            <person name="Marletaz F."/>
            <person name="Cho S.-J."/>
            <person name="Edsinger-Gonzales E."/>
            <person name="Havlak P."/>
            <person name="Kuo D.-H."/>
            <person name="Larsson T."/>
            <person name="Lv J."/>
            <person name="Arendt D."/>
            <person name="Savage R."/>
            <person name="Osoegawa K."/>
            <person name="de Jong P."/>
            <person name="Lindberg D.R."/>
            <person name="Seaver E.C."/>
            <person name="Weisblat D.A."/>
            <person name="Putnam N.H."/>
            <person name="Grigoriev I.V."/>
            <person name="Rokhsar D.S."/>
        </authorList>
    </citation>
    <scope>NUCLEOTIDE SEQUENCE</scope>
</reference>
<proteinExistence type="predicted"/>
<dbReference type="AlphaFoldDB" id="T1F4G9"/>
<organism evidence="3 4">
    <name type="scientific">Helobdella robusta</name>
    <name type="common">Californian leech</name>
    <dbReference type="NCBI Taxonomy" id="6412"/>
    <lineage>
        <taxon>Eukaryota</taxon>
        <taxon>Metazoa</taxon>
        <taxon>Spiralia</taxon>
        <taxon>Lophotrochozoa</taxon>
        <taxon>Annelida</taxon>
        <taxon>Clitellata</taxon>
        <taxon>Hirudinea</taxon>
        <taxon>Rhynchobdellida</taxon>
        <taxon>Glossiphoniidae</taxon>
        <taxon>Helobdella</taxon>
    </lineage>
</organism>
<keyword evidence="1" id="KW-0812">Transmembrane</keyword>
<dbReference type="EnsemblMetazoa" id="HelroT171622">
    <property type="protein sequence ID" value="HelroP171622"/>
    <property type="gene ID" value="HelroG171622"/>
</dbReference>
<accession>T1F4G9</accession>
<feature type="transmembrane region" description="Helical" evidence="1">
    <location>
        <begin position="68"/>
        <end position="89"/>
    </location>
</feature>
<evidence type="ECO:0000313" key="2">
    <source>
        <dbReference type="EMBL" id="ESO05261.1"/>
    </source>
</evidence>